<evidence type="ECO:0000256" key="1">
    <source>
        <dbReference type="SAM" id="MobiDB-lite"/>
    </source>
</evidence>
<proteinExistence type="predicted"/>
<dbReference type="Proteomes" id="UP000887566">
    <property type="component" value="Unplaced"/>
</dbReference>
<dbReference type="WBParaSite" id="PSAMB.scaffold12896size2529.g35155.t1">
    <property type="protein sequence ID" value="PSAMB.scaffold12896size2529.g35155.t1"/>
    <property type="gene ID" value="PSAMB.scaffold12896size2529.g35155"/>
</dbReference>
<name>A0A914UX92_9BILA</name>
<protein>
    <submittedName>
        <fullName evidence="3">Uncharacterized protein</fullName>
    </submittedName>
</protein>
<feature type="region of interest" description="Disordered" evidence="1">
    <location>
        <begin position="1"/>
        <end position="42"/>
    </location>
</feature>
<keyword evidence="2" id="KW-1185">Reference proteome</keyword>
<reference evidence="3" key="1">
    <citation type="submission" date="2022-11" db="UniProtKB">
        <authorList>
            <consortium name="WormBaseParasite"/>
        </authorList>
    </citation>
    <scope>IDENTIFICATION</scope>
</reference>
<accession>A0A914UX92</accession>
<sequence>DVQSRPARGSDPPSSVLGAGAPEGRPKTNGRQELAPESDDVQQHPLLQMLLLQLGRPQSSSFVF</sequence>
<evidence type="ECO:0000313" key="2">
    <source>
        <dbReference type="Proteomes" id="UP000887566"/>
    </source>
</evidence>
<dbReference type="AlphaFoldDB" id="A0A914UX92"/>
<organism evidence="2 3">
    <name type="scientific">Plectus sambesii</name>
    <dbReference type="NCBI Taxonomy" id="2011161"/>
    <lineage>
        <taxon>Eukaryota</taxon>
        <taxon>Metazoa</taxon>
        <taxon>Ecdysozoa</taxon>
        <taxon>Nematoda</taxon>
        <taxon>Chromadorea</taxon>
        <taxon>Plectida</taxon>
        <taxon>Plectina</taxon>
        <taxon>Plectoidea</taxon>
        <taxon>Plectidae</taxon>
        <taxon>Plectus</taxon>
    </lineage>
</organism>
<evidence type="ECO:0000313" key="3">
    <source>
        <dbReference type="WBParaSite" id="PSAMB.scaffold12896size2529.g35155.t1"/>
    </source>
</evidence>